<accession>I0GWP9</accession>
<dbReference type="RefSeq" id="WP_014426204.1">
    <property type="nucleotide sequence ID" value="NC_017074.1"/>
</dbReference>
<name>I0GWP9_SELRL</name>
<dbReference type="KEGG" id="sri:SELR_pSRC500120"/>
<sequence>MGTFHNANSRIGKLGEGAAAEYFINALDATKVEDLSKIPEWQAVDVDMRVTLATGFQFLAEVKADSKDFGSILVEIVSNDTKPLDDPKRLGWIYKTKADIIYVYKSWTMSLYALNRRQLLEFVQKVGSNYHWCYGYTNDKNGRLLYRSKNLIIPRKELIDAGILREVAMHTTAPIRQKDGEYVGFGSWYRYNPGFTCSENVFRAIALSTNKIVPAA</sequence>
<dbReference type="PATRIC" id="fig|927704.6.peg.3529"/>
<evidence type="ECO:0000313" key="2">
    <source>
        <dbReference type="Proteomes" id="UP000007887"/>
    </source>
</evidence>
<gene>
    <name evidence="1" type="ordered locus">SELR_pSRC500120</name>
</gene>
<geneLocation type="plasmid" evidence="1 2">
    <name>pSRC5</name>
</geneLocation>
<dbReference type="HOGENOM" id="CLU_1276877_0_0_9"/>
<organism evidence="1 2">
    <name type="scientific">Selenomonas ruminantium subsp. lactilytica (strain NBRC 103574 / TAM6421)</name>
    <dbReference type="NCBI Taxonomy" id="927704"/>
    <lineage>
        <taxon>Bacteria</taxon>
        <taxon>Bacillati</taxon>
        <taxon>Bacillota</taxon>
        <taxon>Negativicutes</taxon>
        <taxon>Selenomonadales</taxon>
        <taxon>Selenomonadaceae</taxon>
        <taxon>Selenomonas</taxon>
    </lineage>
</organism>
<evidence type="ECO:0000313" key="1">
    <source>
        <dbReference type="EMBL" id="BAL85186.1"/>
    </source>
</evidence>
<dbReference type="AlphaFoldDB" id="I0GWP9"/>
<dbReference type="Proteomes" id="UP000007887">
    <property type="component" value="Plasmid pSRC5"/>
</dbReference>
<proteinExistence type="predicted"/>
<keyword evidence="1" id="KW-0614">Plasmid</keyword>
<dbReference type="EMBL" id="AP012301">
    <property type="protein sequence ID" value="BAL85186.1"/>
    <property type="molecule type" value="Genomic_DNA"/>
</dbReference>
<reference evidence="1 2" key="1">
    <citation type="submission" date="2011-10" db="EMBL/GenBank/DDBJ databases">
        <title>Whole genome sequence of Selenomonas ruminantium subsp. lactilytica TAM6421.</title>
        <authorList>
            <person name="Oguchi A."/>
            <person name="Ankai A."/>
            <person name="Kaneko J."/>
            <person name="Yamada-Narita S."/>
            <person name="Fukui S."/>
            <person name="Takahashi M."/>
            <person name="Onodera T."/>
            <person name="Kojima S."/>
            <person name="Fushimi T."/>
            <person name="Abe N."/>
            <person name="Kamio Y."/>
            <person name="Yamazaki S."/>
            <person name="Fujita N."/>
        </authorList>
    </citation>
    <scope>NUCLEOTIDE SEQUENCE [LARGE SCALE GENOMIC DNA]</scope>
    <source>
        <strain evidence="2">NBRC 103574 / TAM6421</strain>
        <plasmid evidence="1 2">pSRC5</plasmid>
    </source>
</reference>
<protein>
    <submittedName>
        <fullName evidence="1">Uncharacterized protein</fullName>
    </submittedName>
</protein>